<dbReference type="EMBL" id="BPLR01001598">
    <property type="protein sequence ID" value="GIZ03399.1"/>
    <property type="molecule type" value="Genomic_DNA"/>
</dbReference>
<dbReference type="AlphaFoldDB" id="A0AAV4YB24"/>
<keyword evidence="2" id="KW-1185">Reference proteome</keyword>
<sequence length="85" mass="9539">MHSQKGAAPEVKAAILRYCTGTISACCFLNPSEDYLKIRLQGPQRPSVRGRALYFEAVVRELRFPFSLQSKKCSSAMLFLLLLCL</sequence>
<name>A0AAV4YB24_CAEEX</name>
<gene>
    <name evidence="1" type="ORF">CEXT_40451</name>
</gene>
<accession>A0AAV4YB24</accession>
<protein>
    <submittedName>
        <fullName evidence="1">Uncharacterized protein</fullName>
    </submittedName>
</protein>
<reference evidence="1 2" key="1">
    <citation type="submission" date="2021-06" db="EMBL/GenBank/DDBJ databases">
        <title>Caerostris extrusa draft genome.</title>
        <authorList>
            <person name="Kono N."/>
            <person name="Arakawa K."/>
        </authorList>
    </citation>
    <scope>NUCLEOTIDE SEQUENCE [LARGE SCALE GENOMIC DNA]</scope>
</reference>
<evidence type="ECO:0000313" key="1">
    <source>
        <dbReference type="EMBL" id="GIZ03399.1"/>
    </source>
</evidence>
<evidence type="ECO:0000313" key="2">
    <source>
        <dbReference type="Proteomes" id="UP001054945"/>
    </source>
</evidence>
<organism evidence="1 2">
    <name type="scientific">Caerostris extrusa</name>
    <name type="common">Bark spider</name>
    <name type="synonym">Caerostris bankana</name>
    <dbReference type="NCBI Taxonomy" id="172846"/>
    <lineage>
        <taxon>Eukaryota</taxon>
        <taxon>Metazoa</taxon>
        <taxon>Ecdysozoa</taxon>
        <taxon>Arthropoda</taxon>
        <taxon>Chelicerata</taxon>
        <taxon>Arachnida</taxon>
        <taxon>Araneae</taxon>
        <taxon>Araneomorphae</taxon>
        <taxon>Entelegynae</taxon>
        <taxon>Araneoidea</taxon>
        <taxon>Araneidae</taxon>
        <taxon>Caerostris</taxon>
    </lineage>
</organism>
<proteinExistence type="predicted"/>
<comment type="caution">
    <text evidence="1">The sequence shown here is derived from an EMBL/GenBank/DDBJ whole genome shotgun (WGS) entry which is preliminary data.</text>
</comment>
<dbReference type="Proteomes" id="UP001054945">
    <property type="component" value="Unassembled WGS sequence"/>
</dbReference>